<evidence type="ECO:0000313" key="5">
    <source>
        <dbReference type="EMBL" id="KAJ1687128.1"/>
    </source>
</evidence>
<evidence type="ECO:0000256" key="4">
    <source>
        <dbReference type="PROSITE-ProRule" id="PRU00708"/>
    </source>
</evidence>
<feature type="repeat" description="PPR" evidence="4">
    <location>
        <begin position="405"/>
        <end position="439"/>
    </location>
</feature>
<proteinExistence type="inferred from homology"/>
<evidence type="ECO:0008006" key="7">
    <source>
        <dbReference type="Google" id="ProtNLM"/>
    </source>
</evidence>
<dbReference type="OrthoDB" id="773543at2759"/>
<feature type="repeat" description="PPR" evidence="4">
    <location>
        <begin position="335"/>
        <end position="369"/>
    </location>
</feature>
<evidence type="ECO:0000256" key="3">
    <source>
        <dbReference type="ARBA" id="ARBA00022946"/>
    </source>
</evidence>
<keyword evidence="2" id="KW-0677">Repeat</keyword>
<comment type="similarity">
    <text evidence="1">Belongs to the PPR family. P subfamily.</text>
</comment>
<keyword evidence="6" id="KW-1185">Reference proteome</keyword>
<dbReference type="InterPro" id="IPR011990">
    <property type="entry name" value="TPR-like_helical_dom_sf"/>
</dbReference>
<accession>A0A9Q0C4I2</accession>
<sequence length="1236" mass="140215">MGSKLHSILFLTGRLQYTSPLLYHKFPPTFHLLLFNPFSTSSKTISHSEKPGSPPELNENSTSPAHTTVAQYAISKFNHIWEKKSDACSYQAPLQSMIWSGFDLSPETLRPFLPATELKPQHFLEIVQGFGDDHNVREVRYLWKLFRWCEMQRGDFQHLSRSYEIIISLLTSAQMLDEAKFLISSTVRNNILLSDYGALVSDLIQAYAGVGKVDDSLYLFDQARGMGLVLSGPCYNSLLDSLIKIPNAELVVRVYRDMIDVGLGLYSQKCVLDFVVINLANSGMFLEAVRLIRFLKNLGIEPGQEAVSTIAEGYCMKKDFGDVMNFLQEQAVIPKTEICNKMVNSLCINLGSEEAWIFLQKMENRGFRPDAGTFGNLICQSCRDGNVRDAFIYFSECVSRKIMPRVYFFNSIIGGIFKKRMYRHVSYVYDDMLEKGLQPDLCTFKILLAGSCKYRKVDEVEKLIDDVNNAGIIFGEKGGCFFSKAMSILGLGHLGVKLRRDNSMGFQKAEFFDSLGNGLYLDMDIDEFERCLDEVLDLAMVPNLDSVVISELKRGNVRNALEARYDAVQLGQDLSLEAYEQLLMCLCGDKQYLTDAVRIVEEMPELCDNLDSENLNLAIRFFSENKMARKARLLLERLISREMLVERDTYSSLISGFCEERDFHGFKEAWDLARRGNWSPEKKEIQIIFGFLCCIGAIRENLELLDSIERYFPRSSRDAYKVLIKLLCSAGYTDFACSIVEAILNNALVWDNSSLLYLIKGFIKEKKSAEAHGLFEIWLERKGFLDAGTFQLVLPLILKFGCVEDVFCLVQPPQQSSQNFLLELCLRRKMKEANSFFKEMMCLNNLHSDETCLNALLQGYCRENNFNNALEILCFMLRKGASISISGYRALISQMCADQNYEKALNLSNIFPSKNRPSDVICKNILIFNLFRMRSESLVERVLTEMQHRGIDHDKVTCDFLLYGYHKCGNMAKSIDAFDGCISKGFDPSNRSIRIVMSYFCTRGNLDNALELLNLTKINKWKCGSSIVITLGLSLISSGRCLEAAHICDEAPENLHFDPLIRHFCMKGEIKTAISLVNKMLKGGNIPSEITYSGIIYLLCHCREIDAALAFLTEMELQQLIPNNKSCETLIRALCDLGKLHDAKLLLDRMAGVGRTPSYEIYNHVLEKYQEVKNMEMAAEITREMQKAGYKPKFEMQWSIISELCSSADKSGRRSKPILSRVLSSGGTAQLKKLKG</sequence>
<dbReference type="Gene3D" id="1.25.40.10">
    <property type="entry name" value="Tetratricopeptide repeat domain"/>
    <property type="match status" value="7"/>
</dbReference>
<dbReference type="PANTHER" id="PTHR47939:SF6">
    <property type="entry name" value="OS03G0168400 PROTEIN"/>
    <property type="match status" value="1"/>
</dbReference>
<dbReference type="Pfam" id="PF01535">
    <property type="entry name" value="PPR"/>
    <property type="match status" value="2"/>
</dbReference>
<organism evidence="5 6">
    <name type="scientific">Rhynchospora breviuscula</name>
    <dbReference type="NCBI Taxonomy" id="2022672"/>
    <lineage>
        <taxon>Eukaryota</taxon>
        <taxon>Viridiplantae</taxon>
        <taxon>Streptophyta</taxon>
        <taxon>Embryophyta</taxon>
        <taxon>Tracheophyta</taxon>
        <taxon>Spermatophyta</taxon>
        <taxon>Magnoliopsida</taxon>
        <taxon>Liliopsida</taxon>
        <taxon>Poales</taxon>
        <taxon>Cyperaceae</taxon>
        <taxon>Cyperoideae</taxon>
        <taxon>Rhynchosporeae</taxon>
        <taxon>Rhynchospora</taxon>
    </lineage>
</organism>
<feature type="repeat" description="PPR" evidence="4">
    <location>
        <begin position="954"/>
        <end position="988"/>
    </location>
</feature>
<dbReference type="Pfam" id="PF13812">
    <property type="entry name" value="PPR_3"/>
    <property type="match status" value="1"/>
</dbReference>
<keyword evidence="3" id="KW-0809">Transit peptide</keyword>
<feature type="repeat" description="PPR" evidence="4">
    <location>
        <begin position="849"/>
        <end position="883"/>
    </location>
</feature>
<dbReference type="InterPro" id="IPR002885">
    <property type="entry name" value="PPR_rpt"/>
</dbReference>
<protein>
    <recommendedName>
        <fullName evidence="7">Pentatricopeptide repeat-containing protein</fullName>
    </recommendedName>
</protein>
<gene>
    <name evidence="5" type="ORF">LUZ63_018518</name>
</gene>
<dbReference type="NCBIfam" id="TIGR00756">
    <property type="entry name" value="PPR"/>
    <property type="match status" value="3"/>
</dbReference>
<name>A0A9Q0C4I2_9POAL</name>
<dbReference type="Pfam" id="PF13041">
    <property type="entry name" value="PPR_2"/>
    <property type="match status" value="2"/>
</dbReference>
<evidence type="ECO:0000313" key="6">
    <source>
        <dbReference type="Proteomes" id="UP001151287"/>
    </source>
</evidence>
<evidence type="ECO:0000256" key="2">
    <source>
        <dbReference type="ARBA" id="ARBA00022737"/>
    </source>
</evidence>
<reference evidence="5" key="1">
    <citation type="journal article" date="2022" name="Cell">
        <title>Repeat-based holocentromeres influence genome architecture and karyotype evolution.</title>
        <authorList>
            <person name="Hofstatter P.G."/>
            <person name="Thangavel G."/>
            <person name="Lux T."/>
            <person name="Neumann P."/>
            <person name="Vondrak T."/>
            <person name="Novak P."/>
            <person name="Zhang M."/>
            <person name="Costa L."/>
            <person name="Castellani M."/>
            <person name="Scott A."/>
            <person name="Toegelov H."/>
            <person name="Fuchs J."/>
            <person name="Mata-Sucre Y."/>
            <person name="Dias Y."/>
            <person name="Vanzela A.L.L."/>
            <person name="Huettel B."/>
            <person name="Almeida C.C.S."/>
            <person name="Simkova H."/>
            <person name="Souza G."/>
            <person name="Pedrosa-Harand A."/>
            <person name="Macas J."/>
            <person name="Mayer K.F.X."/>
            <person name="Houben A."/>
            <person name="Marques A."/>
        </authorList>
    </citation>
    <scope>NUCLEOTIDE SEQUENCE</scope>
    <source>
        <strain evidence="5">RhyBre1mFocal</strain>
    </source>
</reference>
<feature type="repeat" description="PPR" evidence="4">
    <location>
        <begin position="1158"/>
        <end position="1192"/>
    </location>
</feature>
<feature type="repeat" description="PPR" evidence="4">
    <location>
        <begin position="1123"/>
        <end position="1157"/>
    </location>
</feature>
<dbReference type="InterPro" id="IPR050667">
    <property type="entry name" value="PPR-containing_protein"/>
</dbReference>
<feature type="repeat" description="PPR" evidence="4">
    <location>
        <begin position="1088"/>
        <end position="1122"/>
    </location>
</feature>
<comment type="caution">
    <text evidence="5">The sequence shown here is derived from an EMBL/GenBank/DDBJ whole genome shotgun (WGS) entry which is preliminary data.</text>
</comment>
<dbReference type="AlphaFoldDB" id="A0A9Q0C4I2"/>
<dbReference type="Proteomes" id="UP001151287">
    <property type="component" value="Unassembled WGS sequence"/>
</dbReference>
<dbReference type="PROSITE" id="PS51375">
    <property type="entry name" value="PPR"/>
    <property type="match status" value="7"/>
</dbReference>
<dbReference type="EMBL" id="JAMQYH010000005">
    <property type="protein sequence ID" value="KAJ1687128.1"/>
    <property type="molecule type" value="Genomic_DNA"/>
</dbReference>
<dbReference type="PANTHER" id="PTHR47939">
    <property type="entry name" value="MEMBRANE-ASSOCIATED SALT-INDUCIBLE PROTEIN-LIKE"/>
    <property type="match status" value="1"/>
</dbReference>
<evidence type="ECO:0000256" key="1">
    <source>
        <dbReference type="ARBA" id="ARBA00007626"/>
    </source>
</evidence>